<reference evidence="5" key="1">
    <citation type="submission" date="2016-10" db="EMBL/GenBank/DDBJ databases">
        <authorList>
            <person name="Varghese N."/>
            <person name="Submissions S."/>
        </authorList>
    </citation>
    <scope>NUCLEOTIDE SEQUENCE [LARGE SCALE GENOMIC DNA]</scope>
    <source>
        <strain evidence="5">KHC7</strain>
    </source>
</reference>
<organism evidence="4 5">
    <name type="scientific">Desulfovibrio legallii</name>
    <dbReference type="NCBI Taxonomy" id="571438"/>
    <lineage>
        <taxon>Bacteria</taxon>
        <taxon>Pseudomonadati</taxon>
        <taxon>Thermodesulfobacteriota</taxon>
        <taxon>Desulfovibrionia</taxon>
        <taxon>Desulfovibrionales</taxon>
        <taxon>Desulfovibrionaceae</taxon>
        <taxon>Desulfovibrio</taxon>
    </lineage>
</organism>
<gene>
    <name evidence="4" type="ORF">SAMN05192586_10315</name>
</gene>
<dbReference type="InterPro" id="IPR001031">
    <property type="entry name" value="Thioesterase"/>
</dbReference>
<dbReference type="PANTHER" id="PTHR11487">
    <property type="entry name" value="THIOESTERASE"/>
    <property type="match status" value="1"/>
</dbReference>
<dbReference type="EMBL" id="FNBX01000003">
    <property type="protein sequence ID" value="SDF24420.1"/>
    <property type="molecule type" value="Genomic_DNA"/>
</dbReference>
<evidence type="ECO:0000256" key="1">
    <source>
        <dbReference type="ARBA" id="ARBA00007169"/>
    </source>
</evidence>
<evidence type="ECO:0000256" key="2">
    <source>
        <dbReference type="ARBA" id="ARBA00022801"/>
    </source>
</evidence>
<protein>
    <submittedName>
        <fullName evidence="4">Surfactin synthase thioesterase subunit</fullName>
    </submittedName>
</protein>
<dbReference type="Proteomes" id="UP000199355">
    <property type="component" value="Unassembled WGS sequence"/>
</dbReference>
<dbReference type="AlphaFoldDB" id="A0A1G7JHL5"/>
<dbReference type="InterPro" id="IPR012223">
    <property type="entry name" value="TEII"/>
</dbReference>
<name>A0A1G7JHL5_9BACT</name>
<dbReference type="Pfam" id="PF00975">
    <property type="entry name" value="Thioesterase"/>
    <property type="match status" value="1"/>
</dbReference>
<dbReference type="SMART" id="SM00824">
    <property type="entry name" value="PKS_TE"/>
    <property type="match status" value="1"/>
</dbReference>
<keyword evidence="5" id="KW-1185">Reference proteome</keyword>
<dbReference type="OrthoDB" id="8480037at2"/>
<dbReference type="PANTHER" id="PTHR11487:SF0">
    <property type="entry name" value="S-ACYL FATTY ACID SYNTHASE THIOESTERASE, MEDIUM CHAIN"/>
    <property type="match status" value="1"/>
</dbReference>
<dbReference type="GO" id="GO:0016787">
    <property type="term" value="F:hydrolase activity"/>
    <property type="evidence" value="ECO:0007669"/>
    <property type="project" value="UniProtKB-KW"/>
</dbReference>
<proteinExistence type="inferred from homology"/>
<dbReference type="RefSeq" id="WP_092152785.1">
    <property type="nucleotide sequence ID" value="NZ_FNBX01000003.1"/>
</dbReference>
<keyword evidence="2" id="KW-0378">Hydrolase</keyword>
<accession>A0A1G7JHL5</accession>
<dbReference type="InterPro" id="IPR020802">
    <property type="entry name" value="TesA-like"/>
</dbReference>
<dbReference type="SUPFAM" id="SSF53474">
    <property type="entry name" value="alpha/beta-Hydrolases"/>
    <property type="match status" value="1"/>
</dbReference>
<dbReference type="Gene3D" id="3.40.50.1820">
    <property type="entry name" value="alpha/beta hydrolase"/>
    <property type="match status" value="1"/>
</dbReference>
<feature type="domain" description="Thioesterase TesA-like" evidence="3">
    <location>
        <begin position="7"/>
        <end position="232"/>
    </location>
</feature>
<dbReference type="InterPro" id="IPR029058">
    <property type="entry name" value="AB_hydrolase_fold"/>
</dbReference>
<sequence>MTDITLFCFPHAGGGAHCYAPLGPCLPAAVDLRPLEPPGRGRRAREPLCSDLEAMASDLFTRMAPVARQGPYALFGHSMGGLLAYLCAGRAVAAGLPPPLGLFLSAAAAPGRGDVSLPRPVAALPSALLWEWLLAMGGTPPEVTASAAFRQYLEPVLRADFAALENWRQTPGMRLEAPITVFLGTEDRITREDALAWAPLTSGPCRVYSFPGGHFYLREHWTALAGHMARALGVE</sequence>
<evidence type="ECO:0000313" key="5">
    <source>
        <dbReference type="Proteomes" id="UP000199355"/>
    </source>
</evidence>
<evidence type="ECO:0000259" key="3">
    <source>
        <dbReference type="SMART" id="SM00824"/>
    </source>
</evidence>
<comment type="similarity">
    <text evidence="1">Belongs to the thioesterase family.</text>
</comment>
<dbReference type="GO" id="GO:0008610">
    <property type="term" value="P:lipid biosynthetic process"/>
    <property type="evidence" value="ECO:0007669"/>
    <property type="project" value="TreeGrafter"/>
</dbReference>
<dbReference type="STRING" id="571438.SAMN05192586_10315"/>
<evidence type="ECO:0000313" key="4">
    <source>
        <dbReference type="EMBL" id="SDF24420.1"/>
    </source>
</evidence>